<dbReference type="InterPro" id="IPR036026">
    <property type="entry name" value="Seven-hairpin_glycosidases"/>
</dbReference>
<dbReference type="PANTHER" id="PTHR45679:SF5">
    <property type="entry name" value="ER DEGRADATION-ENHANCING ALPHA-MANNOSIDASE-LIKE PROTEIN 1"/>
    <property type="match status" value="1"/>
</dbReference>
<keyword evidence="5" id="KW-0378">Hydrolase</keyword>
<evidence type="ECO:0000256" key="2">
    <source>
        <dbReference type="ARBA" id="ARBA00007658"/>
    </source>
</evidence>
<feature type="chain" id="PRO_5045189976" description="alpha-1,2-Mannosidase" evidence="6">
    <location>
        <begin position="20"/>
        <end position="519"/>
    </location>
</feature>
<dbReference type="Proteomes" id="UP001164746">
    <property type="component" value="Chromosome 14"/>
</dbReference>
<name>A0ABY7FZP6_MYAAR</name>
<evidence type="ECO:0000256" key="5">
    <source>
        <dbReference type="RuleBase" id="RU361193"/>
    </source>
</evidence>
<reference evidence="7" key="1">
    <citation type="submission" date="2022-11" db="EMBL/GenBank/DDBJ databases">
        <title>Centuries of genome instability and evolution in soft-shell clam transmissible cancer (bioRxiv).</title>
        <authorList>
            <person name="Hart S.F.M."/>
            <person name="Yonemitsu M.A."/>
            <person name="Giersch R.M."/>
            <person name="Beal B.F."/>
            <person name="Arriagada G."/>
            <person name="Davis B.W."/>
            <person name="Ostrander E.A."/>
            <person name="Goff S.P."/>
            <person name="Metzger M.J."/>
        </authorList>
    </citation>
    <scope>NUCLEOTIDE SEQUENCE</scope>
    <source>
        <strain evidence="7">MELC-2E11</strain>
        <tissue evidence="7">Siphon/mantle</tissue>
    </source>
</reference>
<gene>
    <name evidence="7" type="ORF">MAR_011930</name>
</gene>
<keyword evidence="5" id="KW-0326">Glycosidase</keyword>
<dbReference type="SUPFAM" id="SSF48225">
    <property type="entry name" value="Seven-hairpin glycosidases"/>
    <property type="match status" value="1"/>
</dbReference>
<keyword evidence="4" id="KW-0325">Glycoprotein</keyword>
<organism evidence="7 8">
    <name type="scientific">Mya arenaria</name>
    <name type="common">Soft-shell clam</name>
    <dbReference type="NCBI Taxonomy" id="6604"/>
    <lineage>
        <taxon>Eukaryota</taxon>
        <taxon>Metazoa</taxon>
        <taxon>Spiralia</taxon>
        <taxon>Lophotrochozoa</taxon>
        <taxon>Mollusca</taxon>
        <taxon>Bivalvia</taxon>
        <taxon>Autobranchia</taxon>
        <taxon>Heteroconchia</taxon>
        <taxon>Euheterodonta</taxon>
        <taxon>Imparidentia</taxon>
        <taxon>Neoheterodontei</taxon>
        <taxon>Myida</taxon>
        <taxon>Myoidea</taxon>
        <taxon>Myidae</taxon>
        <taxon>Mya</taxon>
    </lineage>
</organism>
<dbReference type="PANTHER" id="PTHR45679">
    <property type="entry name" value="ER DEGRADATION-ENHANCING ALPHA-MANNOSIDASE-LIKE PROTEIN 2"/>
    <property type="match status" value="1"/>
</dbReference>
<evidence type="ECO:0000256" key="3">
    <source>
        <dbReference type="ARBA" id="ARBA00022824"/>
    </source>
</evidence>
<sequence>MYKLSLVFFVVCIWHTTSNEHFFKNFWSPYDEKFGYFSESERLETLKGVKEMFYFGYDNYMKHAYPKDELDPIHCTGRGPDYENPSNININDVLGEYSLTLVDTMDMLAIMGNTTEFKKAAQLIADNLTFQNTTVQVFEATIRVLGGLLSAHLLIVDPEKPFGDLNPVDYSGELLSLAHDLASRLIPAFDNTATGIPYPRINLENGVPADCTNETCTAGAGTLVLEFGVLSRLLGDPTYESVARKAVRQIWALRSNVTGLIGNVINIQSGEWVGKMSGLGAGLDSFFEYMLKVLHGDIEEAICSHAIYYSIWRKYSSLPERFNWHLKAPDVPFYPLRPELIESTYYLYQATKNPFYLHVGRDIYNSINTHAKAECGYGTIHDVNTKELEDRMESFFLSETCKYLYLLFDKDNHLNKHAAGYIFNTEGHIFPVSREFRKKVWEEELSAWEVDKGDDSYMNEDFKTEGGDIPFSKAVVVDARTNASTFNCDNIPSIRRYALPLHSKYMEQIDRAIGINLDF</sequence>
<feature type="signal peptide" evidence="6">
    <location>
        <begin position="1"/>
        <end position="19"/>
    </location>
</feature>
<protein>
    <recommendedName>
        <fullName evidence="5">alpha-1,2-Mannosidase</fullName>
        <ecNumber evidence="5">3.2.1.-</ecNumber>
    </recommendedName>
</protein>
<dbReference type="InterPro" id="IPR012341">
    <property type="entry name" value="6hp_glycosidase-like_sf"/>
</dbReference>
<evidence type="ECO:0000313" key="8">
    <source>
        <dbReference type="Proteomes" id="UP001164746"/>
    </source>
</evidence>
<evidence type="ECO:0000256" key="1">
    <source>
        <dbReference type="ARBA" id="ARBA00004240"/>
    </source>
</evidence>
<keyword evidence="6" id="KW-0732">Signal</keyword>
<evidence type="ECO:0000313" key="7">
    <source>
        <dbReference type="EMBL" id="WAR26226.1"/>
    </source>
</evidence>
<dbReference type="EC" id="3.2.1.-" evidence="5"/>
<proteinExistence type="inferred from homology"/>
<accession>A0ABY7FZP6</accession>
<comment type="similarity">
    <text evidence="2 5">Belongs to the glycosyl hydrolase 47 family.</text>
</comment>
<keyword evidence="8" id="KW-1185">Reference proteome</keyword>
<dbReference type="InterPro" id="IPR001382">
    <property type="entry name" value="Glyco_hydro_47"/>
</dbReference>
<dbReference type="Pfam" id="PF01532">
    <property type="entry name" value="Glyco_hydro_47"/>
    <property type="match status" value="2"/>
</dbReference>
<evidence type="ECO:0000256" key="6">
    <source>
        <dbReference type="SAM" id="SignalP"/>
    </source>
</evidence>
<comment type="subcellular location">
    <subcellularLocation>
        <location evidence="1">Endoplasmic reticulum</location>
    </subcellularLocation>
</comment>
<dbReference type="InterPro" id="IPR044674">
    <property type="entry name" value="EDEM1/2/3"/>
</dbReference>
<dbReference type="PRINTS" id="PR00747">
    <property type="entry name" value="GLYHDRLASE47"/>
</dbReference>
<dbReference type="Gene3D" id="1.50.10.10">
    <property type="match status" value="2"/>
</dbReference>
<dbReference type="EMBL" id="CP111025">
    <property type="protein sequence ID" value="WAR26226.1"/>
    <property type="molecule type" value="Genomic_DNA"/>
</dbReference>
<keyword evidence="3" id="KW-0256">Endoplasmic reticulum</keyword>
<evidence type="ECO:0000256" key="4">
    <source>
        <dbReference type="ARBA" id="ARBA00023180"/>
    </source>
</evidence>